<organism evidence="2 3">
    <name type="scientific">Rhodofomes roseus</name>
    <dbReference type="NCBI Taxonomy" id="34475"/>
    <lineage>
        <taxon>Eukaryota</taxon>
        <taxon>Fungi</taxon>
        <taxon>Dikarya</taxon>
        <taxon>Basidiomycota</taxon>
        <taxon>Agaricomycotina</taxon>
        <taxon>Agaricomycetes</taxon>
        <taxon>Polyporales</taxon>
        <taxon>Rhodofomes</taxon>
    </lineage>
</organism>
<dbReference type="RefSeq" id="XP_047778033.1">
    <property type="nucleotide sequence ID" value="XM_047923966.1"/>
</dbReference>
<reference evidence="2 3" key="1">
    <citation type="journal article" date="2021" name="Environ. Microbiol.">
        <title>Gene family expansions and transcriptome signatures uncover fungal adaptations to wood decay.</title>
        <authorList>
            <person name="Hage H."/>
            <person name="Miyauchi S."/>
            <person name="Viragh M."/>
            <person name="Drula E."/>
            <person name="Min B."/>
            <person name="Chaduli D."/>
            <person name="Navarro D."/>
            <person name="Favel A."/>
            <person name="Norest M."/>
            <person name="Lesage-Meessen L."/>
            <person name="Balint B."/>
            <person name="Merenyi Z."/>
            <person name="de Eugenio L."/>
            <person name="Morin E."/>
            <person name="Martinez A.T."/>
            <person name="Baldrian P."/>
            <person name="Stursova M."/>
            <person name="Martinez M.J."/>
            <person name="Novotny C."/>
            <person name="Magnuson J.K."/>
            <person name="Spatafora J.W."/>
            <person name="Maurice S."/>
            <person name="Pangilinan J."/>
            <person name="Andreopoulos W."/>
            <person name="LaButti K."/>
            <person name="Hundley H."/>
            <person name="Na H."/>
            <person name="Kuo A."/>
            <person name="Barry K."/>
            <person name="Lipzen A."/>
            <person name="Henrissat B."/>
            <person name="Riley R."/>
            <person name="Ahrendt S."/>
            <person name="Nagy L.G."/>
            <person name="Grigoriev I.V."/>
            <person name="Martin F."/>
            <person name="Rosso M.N."/>
        </authorList>
    </citation>
    <scope>NUCLEOTIDE SEQUENCE [LARGE SCALE GENOMIC DNA]</scope>
    <source>
        <strain evidence="2 3">CIRM-BRFM 1785</strain>
    </source>
</reference>
<evidence type="ECO:0000313" key="3">
    <source>
        <dbReference type="Proteomes" id="UP000814176"/>
    </source>
</evidence>
<accession>A0ABQ8KE27</accession>
<evidence type="ECO:0000313" key="2">
    <source>
        <dbReference type="EMBL" id="KAH9835656.1"/>
    </source>
</evidence>
<feature type="compositionally biased region" description="Polar residues" evidence="1">
    <location>
        <begin position="58"/>
        <end position="70"/>
    </location>
</feature>
<gene>
    <name evidence="2" type="ORF">C8Q71DRAFT_762945</name>
</gene>
<keyword evidence="3" id="KW-1185">Reference proteome</keyword>
<dbReference type="EMBL" id="JADCUA010000012">
    <property type="protein sequence ID" value="KAH9835656.1"/>
    <property type="molecule type" value="Genomic_DNA"/>
</dbReference>
<protein>
    <submittedName>
        <fullName evidence="2">Uncharacterized protein</fullName>
    </submittedName>
</protein>
<comment type="caution">
    <text evidence="2">The sequence shown here is derived from an EMBL/GenBank/DDBJ whole genome shotgun (WGS) entry which is preliminary data.</text>
</comment>
<name>A0ABQ8KE27_9APHY</name>
<dbReference type="Proteomes" id="UP000814176">
    <property type="component" value="Unassembled WGS sequence"/>
</dbReference>
<evidence type="ECO:0000256" key="1">
    <source>
        <dbReference type="SAM" id="MobiDB-lite"/>
    </source>
</evidence>
<proteinExistence type="predicted"/>
<feature type="region of interest" description="Disordered" evidence="1">
    <location>
        <begin position="23"/>
        <end position="71"/>
    </location>
</feature>
<feature type="region of interest" description="Disordered" evidence="1">
    <location>
        <begin position="119"/>
        <end position="145"/>
    </location>
</feature>
<dbReference type="GeneID" id="72004698"/>
<sequence>MDITNEVILAMANELKCLRQQLKEQTGGQKDENTEQMRSLQHENEKLPLELNGVRSHSPASSPEQLSSYESLRRQLNEALRERDEELSMHAEIVRSMKSELSVLRNQYEEVKVTLGVKQDSAGNKHRSPGVSPSDTDSQETIDDGEDVLNPLTFLELQDGGKSERPSLCIYESPAGLNLWAAVRKELPDPSILDGVLHVNPDSIIWHRDGEKRCLLLHASRRFSLSNKDVWKSEDCTLTLEKGAARQLLCKSADKAWSYGGMYCCVGIWDISEEELRPLHPNHTLMNAIVQRTTMSGSKGGSATHVGKLIRELYRSGALSIRCYGMELVRRDVALDNALESCAIHRVDKKRGLDEEEGSSRKKQKSS</sequence>
<feature type="compositionally biased region" description="Basic and acidic residues" evidence="1">
    <location>
        <begin position="29"/>
        <end position="48"/>
    </location>
</feature>